<evidence type="ECO:0000256" key="1">
    <source>
        <dbReference type="SAM" id="Coils"/>
    </source>
</evidence>
<accession>A0A915N9W6</accession>
<proteinExistence type="predicted"/>
<dbReference type="WBParaSite" id="scaffold9926_cov193.g14381">
    <property type="protein sequence ID" value="scaffold9926_cov193.g14381"/>
    <property type="gene ID" value="scaffold9926_cov193.g14381"/>
</dbReference>
<evidence type="ECO:0000313" key="3">
    <source>
        <dbReference type="WBParaSite" id="scaffold9926_cov193.g14381"/>
    </source>
</evidence>
<evidence type="ECO:0000313" key="2">
    <source>
        <dbReference type="Proteomes" id="UP000887561"/>
    </source>
</evidence>
<feature type="coiled-coil region" evidence="1">
    <location>
        <begin position="209"/>
        <end position="308"/>
    </location>
</feature>
<dbReference type="AlphaFoldDB" id="A0A915N9W6"/>
<name>A0A915N9W6_MELJA</name>
<organism evidence="2 3">
    <name type="scientific">Meloidogyne javanica</name>
    <name type="common">Root-knot nematode worm</name>
    <dbReference type="NCBI Taxonomy" id="6303"/>
    <lineage>
        <taxon>Eukaryota</taxon>
        <taxon>Metazoa</taxon>
        <taxon>Ecdysozoa</taxon>
        <taxon>Nematoda</taxon>
        <taxon>Chromadorea</taxon>
        <taxon>Rhabditida</taxon>
        <taxon>Tylenchina</taxon>
        <taxon>Tylenchomorpha</taxon>
        <taxon>Tylenchoidea</taxon>
        <taxon>Meloidogynidae</taxon>
        <taxon>Meloidogyninae</taxon>
        <taxon>Meloidogyne</taxon>
        <taxon>Meloidogyne incognita group</taxon>
    </lineage>
</organism>
<reference evidence="3" key="1">
    <citation type="submission" date="2022-11" db="UniProtKB">
        <authorList>
            <consortium name="WormBaseParasite"/>
        </authorList>
    </citation>
    <scope>IDENTIFICATION</scope>
</reference>
<keyword evidence="2" id="KW-1185">Reference proteome</keyword>
<feature type="coiled-coil region" evidence="1">
    <location>
        <begin position="373"/>
        <end position="408"/>
    </location>
</feature>
<sequence length="686" mass="80958">MNVTVLDSHDSHSSTGMNEEIYFDTKWMPTFCVILGTEFGKLENDKLTKNNFEIALKECLIVLSECVQEKEKIEKENKKSFYIYDAKILDINTANGKPKAILDKVDKGKNVEIPFDLLFCDFIKQIKYGAVVLNKKDIRKRYNHLAMLIKKDLNLIENNYENSLTRTGNIYETYEDGRLMWNFKDENIFVQIFEIERTIKIKSETPTAIVELIEEVKNEGEKLKEMIDEDLKVKREEAIIEGTRHENLKEKKEIETEIENQHKKMFEEKRNKNGKLVKDEIKELNEKKNKIFEQIREIENKIRKLTHEGKVNKGNIFGSIKNRESRWFGRYHKNEINASTSDDGKLEEALDLLENQRYEISGKISEIQKEYYYNELNEKLDDIRKKYRNLLEQKLQKIKVENDNLLKEDIEVERKKFLEKYDDFIVELKEGWFRAVFYRIFDEVYKTEDKKKVVIKLSKEEEKQNEKGKASTSNNIETIQDDKDEYILYFDKNSLIGKNFLLKIYGKENALKLVKRKKDSEILVDINDENIADKMIEEKIKAVNLKLLEAGIKGERAKLLEKYNDFILALKEKWLIAVFYHVYDKVCKTEDKKKVVIKLSKEEEKQNEKGEASTSNNIETIQDEEEEHILYFDKNSLIGKTFLLKIYGKENAVKLVKGKKDSEILVDINDENIADKMIEGKVARCR</sequence>
<dbReference type="Proteomes" id="UP000887561">
    <property type="component" value="Unplaced"/>
</dbReference>
<keyword evidence="1" id="KW-0175">Coiled coil</keyword>
<protein>
    <submittedName>
        <fullName evidence="3">Uncharacterized protein</fullName>
    </submittedName>
</protein>